<feature type="signal peptide" evidence="1">
    <location>
        <begin position="1"/>
        <end position="20"/>
    </location>
</feature>
<gene>
    <name evidence="3" type="ORF">SNF14_13340</name>
</gene>
<evidence type="ECO:0000259" key="2">
    <source>
        <dbReference type="SMART" id="SM00245"/>
    </source>
</evidence>
<dbReference type="Proteomes" id="UP001285855">
    <property type="component" value="Unassembled WGS sequence"/>
</dbReference>
<dbReference type="Gene3D" id="3.90.226.10">
    <property type="entry name" value="2-enoyl-CoA Hydratase, Chain A, domain 1"/>
    <property type="match status" value="1"/>
</dbReference>
<dbReference type="InterPro" id="IPR005151">
    <property type="entry name" value="Tail-specific_protease"/>
</dbReference>
<keyword evidence="1" id="KW-0732">Signal</keyword>
<dbReference type="CDD" id="cd06567">
    <property type="entry name" value="Peptidase_S41"/>
    <property type="match status" value="1"/>
</dbReference>
<evidence type="ECO:0000313" key="4">
    <source>
        <dbReference type="Proteomes" id="UP001285855"/>
    </source>
</evidence>
<organism evidence="3 4">
    <name type="scientific">Winogradskyella aquimaris</name>
    <dbReference type="NCBI Taxonomy" id="864074"/>
    <lineage>
        <taxon>Bacteria</taxon>
        <taxon>Pseudomonadati</taxon>
        <taxon>Bacteroidota</taxon>
        <taxon>Flavobacteriia</taxon>
        <taxon>Flavobacteriales</taxon>
        <taxon>Flavobacteriaceae</taxon>
        <taxon>Winogradskyella</taxon>
    </lineage>
</organism>
<dbReference type="SUPFAM" id="SSF52096">
    <property type="entry name" value="ClpP/crotonase"/>
    <property type="match status" value="1"/>
</dbReference>
<sequence length="460" mass="53396">MNFKQIITLIVFLLSLPITGQQFSKADVLSDLKYLKSSLEEAHFNLYGHVTKAEFDKNYLAVRSEIQKDSLSLFEITNLFQKMIAKANNAHTTINFPVQAYYDHMDLGGTNFPLEIVIENGKALIRKNWSTNANITIGSELKSINGSQIEQILRKIYTQIPAERLYFKNALLESFSFPRYYWQVFKEAKEFEVEIEKNGVLTKQKINSIKAVDYETERYNYDIMKMDWKFEKLSNSIGYLRPGKFNGDLSKYKSFIDSAFIEINNNKLSDLIIDLRNNPGGDDTFGDYMVSYFADRPFKWHSRFQLKSSAILKDYIRKHRDTTKAYAKSILNHKDGEIYDYNWDEYQPQKEEKRYKGNIYVLVNRHSYSQSTVTSAQIQDYGFGTIVGEETAEFPNLYASIFEYKLPKTEITVKVPKGKIQRVSGIDNGTGLIPDILINDELSNEKDEILEKLLKRIKTE</sequence>
<feature type="domain" description="Tail specific protease" evidence="2">
    <location>
        <begin position="188"/>
        <end position="439"/>
    </location>
</feature>
<name>A0ABU5EQI7_9FLAO</name>
<comment type="caution">
    <text evidence="3">The sequence shown here is derived from an EMBL/GenBank/DDBJ whole genome shotgun (WGS) entry which is preliminary data.</text>
</comment>
<dbReference type="Pfam" id="PF03572">
    <property type="entry name" value="Peptidase_S41"/>
    <property type="match status" value="1"/>
</dbReference>
<evidence type="ECO:0000256" key="1">
    <source>
        <dbReference type="SAM" id="SignalP"/>
    </source>
</evidence>
<feature type="chain" id="PRO_5046590514" evidence="1">
    <location>
        <begin position="21"/>
        <end position="460"/>
    </location>
</feature>
<dbReference type="PANTHER" id="PTHR32060">
    <property type="entry name" value="TAIL-SPECIFIC PROTEASE"/>
    <property type="match status" value="1"/>
</dbReference>
<dbReference type="RefSeq" id="WP_320556674.1">
    <property type="nucleotide sequence ID" value="NZ_JAXDAE010000015.1"/>
</dbReference>
<dbReference type="SMART" id="SM00245">
    <property type="entry name" value="TSPc"/>
    <property type="match status" value="1"/>
</dbReference>
<keyword evidence="4" id="KW-1185">Reference proteome</keyword>
<evidence type="ECO:0000313" key="3">
    <source>
        <dbReference type="EMBL" id="MDY2588326.1"/>
    </source>
</evidence>
<dbReference type="EMBL" id="JAXDAE010000015">
    <property type="protein sequence ID" value="MDY2588326.1"/>
    <property type="molecule type" value="Genomic_DNA"/>
</dbReference>
<accession>A0ABU5EQI7</accession>
<dbReference type="InterPro" id="IPR029045">
    <property type="entry name" value="ClpP/crotonase-like_dom_sf"/>
</dbReference>
<reference evidence="3 4" key="1">
    <citation type="submission" date="2023-11" db="EMBL/GenBank/DDBJ databases">
        <title>Winogradskyella pelagius sp. nov., isolated from coastal sediment.</title>
        <authorList>
            <person name="Li F."/>
        </authorList>
    </citation>
    <scope>NUCLEOTIDE SEQUENCE [LARGE SCALE GENOMIC DNA]</scope>
    <source>
        <strain evidence="3 4">KCTC 23502</strain>
    </source>
</reference>
<dbReference type="PANTHER" id="PTHR32060:SF22">
    <property type="entry name" value="CARBOXYL-TERMINAL-PROCESSING PEPTIDASE 3, CHLOROPLASTIC"/>
    <property type="match status" value="1"/>
</dbReference>
<protein>
    <submittedName>
        <fullName evidence="3">S41 family peptidase</fullName>
    </submittedName>
</protein>
<proteinExistence type="predicted"/>